<keyword evidence="10" id="KW-1185">Reference proteome</keyword>
<feature type="compositionally biased region" description="Basic and acidic residues" evidence="5">
    <location>
        <begin position="1622"/>
        <end position="1631"/>
    </location>
</feature>
<evidence type="ECO:0000256" key="5">
    <source>
        <dbReference type="SAM" id="MobiDB-lite"/>
    </source>
</evidence>
<dbReference type="PANTHER" id="PTHR18898">
    <property type="entry name" value="NUCLEOPROTEIN TPR-RELATED"/>
    <property type="match status" value="1"/>
</dbReference>
<feature type="coiled-coil region" evidence="4">
    <location>
        <begin position="1065"/>
        <end position="1162"/>
    </location>
</feature>
<feature type="domain" description="Nucleoprotein TPR/MPL1" evidence="7">
    <location>
        <begin position="170"/>
        <end position="249"/>
    </location>
</feature>
<keyword evidence="3" id="KW-0539">Nucleus</keyword>
<feature type="compositionally biased region" description="Basic and acidic residues" evidence="5">
    <location>
        <begin position="1778"/>
        <end position="1799"/>
    </location>
</feature>
<feature type="coiled-coil region" evidence="4">
    <location>
        <begin position="306"/>
        <end position="361"/>
    </location>
</feature>
<evidence type="ECO:0000256" key="1">
    <source>
        <dbReference type="ARBA" id="ARBA00004123"/>
    </source>
</evidence>
<dbReference type="GO" id="GO:0017056">
    <property type="term" value="F:structural constituent of nuclear pore"/>
    <property type="evidence" value="ECO:0007669"/>
    <property type="project" value="TreeGrafter"/>
</dbReference>
<protein>
    <recommendedName>
        <fullName evidence="11">Nucleoprotein TPR/MLP1 domain-containing protein</fullName>
    </recommendedName>
</protein>
<comment type="subcellular location">
    <subcellularLocation>
        <location evidence="1">Nucleus</location>
    </subcellularLocation>
</comment>
<feature type="compositionally biased region" description="Low complexity" evidence="5">
    <location>
        <begin position="1993"/>
        <end position="2004"/>
    </location>
</feature>
<feature type="region of interest" description="Disordered" evidence="5">
    <location>
        <begin position="1826"/>
        <end position="1889"/>
    </location>
</feature>
<dbReference type="GO" id="GO:0006406">
    <property type="term" value="P:mRNA export from nucleus"/>
    <property type="evidence" value="ECO:0007669"/>
    <property type="project" value="TreeGrafter"/>
</dbReference>
<feature type="compositionally biased region" description="Basic and acidic residues" evidence="5">
    <location>
        <begin position="1462"/>
        <end position="1477"/>
    </location>
</feature>
<dbReference type="InterPro" id="IPR012929">
    <property type="entry name" value="Nucleoprot-TPR/MLP1-2_dom"/>
</dbReference>
<feature type="coiled-coil region" evidence="4">
    <location>
        <begin position="948"/>
        <end position="1014"/>
    </location>
</feature>
<feature type="compositionally biased region" description="Basic and acidic residues" evidence="5">
    <location>
        <begin position="1483"/>
        <end position="1502"/>
    </location>
</feature>
<feature type="region of interest" description="Disordered" evidence="5">
    <location>
        <begin position="1913"/>
        <end position="2093"/>
    </location>
</feature>
<feature type="domain" description="Nucleoprotein TPR/MLP1-2" evidence="6">
    <location>
        <begin position="1039"/>
        <end position="1166"/>
    </location>
</feature>
<dbReference type="EMBL" id="JAMYWD010000003">
    <property type="protein sequence ID" value="KAJ4976941.1"/>
    <property type="molecule type" value="Genomic_DNA"/>
</dbReference>
<feature type="coiled-coil region" evidence="4">
    <location>
        <begin position="1206"/>
        <end position="1233"/>
    </location>
</feature>
<feature type="compositionally biased region" description="Basic and acidic residues" evidence="5">
    <location>
        <begin position="1826"/>
        <end position="1839"/>
    </location>
</feature>
<dbReference type="GO" id="GO:0006606">
    <property type="term" value="P:protein import into nucleus"/>
    <property type="evidence" value="ECO:0007669"/>
    <property type="project" value="InterPro"/>
</dbReference>
<dbReference type="GO" id="GO:0005643">
    <property type="term" value="C:nuclear pore"/>
    <property type="evidence" value="ECO:0007669"/>
    <property type="project" value="TreeGrafter"/>
</dbReference>
<evidence type="ECO:0000259" key="6">
    <source>
        <dbReference type="Pfam" id="PF07926"/>
    </source>
</evidence>
<feature type="domain" description="NUA/TPR/MLP1-2-like" evidence="8">
    <location>
        <begin position="491"/>
        <end position="593"/>
    </location>
</feature>
<feature type="compositionally biased region" description="Polar residues" evidence="5">
    <location>
        <begin position="1716"/>
        <end position="1730"/>
    </location>
</feature>
<sequence length="2093" mass="235684">MPLFLSDEEFHRCSHDASLVAEKADTFIRDLHRQLETVKAQADASAITAEQTCALLEQKYITLNAEFGKLESQNALLTSTLEQRLAELAEVQAEKHQLHLKAIAKDGEIERLSTEVSELHKSKRQLLELLEQKDIEIGEKNATIKSYLDKIVNLTGSASQREARLRDSESELARCRGECDRLLQEKELIEKHNGWLNEELTAKVGDLIKFRKTYAELEADTSAKLADVERQLNESSNSLKWNKERVRELELKLASVQEELCSSKDAAATDEERFSVEIATVTKLVELYKESSEEWSGKAGELKGVIKALEMHLSQVENDYKEKLEKEVSARKEIEKEAGVLKEKLEKCESEIENNRKANELSLLPIGSFTEEIWVRGMEAVDSSEDSRMIVPKVPVGISGTALAASLLRDGWSLAKMYEKYQEAVDALQHEQFGRKQSQAILERVFFEIEEKAALILDERAEHERMVEAYSVMNERLQHSLGEQAQLEGTIRELKAELKRHERDYGFAQKEVIDLQKQVTVLLKECRDIQLRCGSGSLIYAVDTSSPVDLNNESDAERVISERLLTFKDINGLVEQNVQLRSLVRSLSDQNEKINAELREKFELELQRHNEEAASKVVAVLERAEEQGRMIESLHTSVAMYKRLYEEELKHRASYPHSTEVVLDRGKDLILLHEVSQEATEKAHEQATERVKSLEEELAKSRREATSIRLERDKLAMEANFARERLDSFMKEFDHQRGEMNGIQARNVEFSQLVVDYQRKLRESADALHAAEETSRKLTMEISFLKHEKELLLNSEKRALDEVRSLSERIRRLQTSLDTIQSAEEVREEARAQEKAKQEEHIKQLEREWAEAKKELQEERDNVRTLSFDRENTLKNAMKQVEEMSKELVDAIRAVATTEAKAAAAEARCSDLEAKIKSSKSMVADVDGGYGASSNEIMLDPHKVKEEIEKLKEEAQANKDHMLQYKNIAQVNEAALKQMESAHEKFKDESDRFKKSLEAELVSLRDRVSELESDSISKSKDAATAVAMKEVALDSALSQITSANEEISLKQSQIMAMGIQLSSLKEDLEKAHQRWHTAQKNYERQVILQSETIQELTKTSQALASLQEEASELRKLVDAQKSENDILNAKWESEKSVLEQSKNDAERKYTDINEQNKILHDRLEALHIKLAEKDRSSAGISSGSAGSYTKGDGDLQNVIGYLRRSKEIAETEISLLKQEKLRLQSQLDSALKASERAQALLHTERANSRTSMFTEAEFKSLQLQVREMNLLRESNMQLREENKHNFEECQKLREEAQKASVEIDHFKTLLREKQIELDANHKEIEIQKSEKEQLEKRVSEVLEKCRNIDVEDYDRVKDAFHQMQIKLQEKEAEVEETKRLVSEKQDIITRLQQELTNTRSDLTEKEKRIVDIESSHKLELDKQRKVLQFYKKKSEELNKEKQALSQQLEESRPGKRPVGDATTEKAMKEKEKEKDTRIQMLEKTLEREREDNKKEKAKRQKNEKAVCDLLDIINQEKKKLVDDFERHKQARDNLPESSEASGAQLPSDSALDEQMAAYLTAVEHLEEATNSNVGDALAARTLPSETATLVDTSPTVASGRLSAQALATQPSLGGTVSSSRAKTTDEREKRISLPKPSVEPRKTGRTRLIRPRLERPQEPTVDIEMSEMEGGSNSEETKPGLAPRTETQGDSALPTQPATRKRMASSSASDLREESPIQQETGSDLQTQVLKKSRGSDSPQEGAEGQLSVPAENLQTVTAVEESFDASGPCTTNEEAIDTEKDVEADETKEHAEEPREPPVDITNQVEAHIDSNVVVEETLDKAREMDDVFDDGQPKDVEGQDPQQSMMEIESEKEEGELVPDVEQPPVEGDTMVMVNSPEPPEPGEGQETVTVSIAPMVAVDEEAVVSTAVDAVETSSIDVLNDENIDGGGVDQMEETAEGSDKSNNDQGSDKVNIDQASDKSINDQASDKSTNDQGSDKPYNDHEISETEQSSKGASGSTDSSLPGVPTDSATKHNVAAVSEPDEAKVDSKSTTINLTARARERAVMRQAGMMSPSPPSRGRGRSGIVTRSRGSRGVRGGRGGRGPPGDQEP</sequence>
<feature type="region of interest" description="Disordered" evidence="5">
    <location>
        <begin position="1524"/>
        <end position="1551"/>
    </location>
</feature>
<name>A0A9Q0KVB5_9MAGN</name>
<evidence type="ECO:0000259" key="7">
    <source>
        <dbReference type="Pfam" id="PF25481"/>
    </source>
</evidence>
<dbReference type="InterPro" id="IPR057974">
    <property type="entry name" value="NUA/TPR/MLP1-2-like_dom"/>
</dbReference>
<evidence type="ECO:0000256" key="2">
    <source>
        <dbReference type="ARBA" id="ARBA00023054"/>
    </source>
</evidence>
<feature type="compositionally biased region" description="Basic and acidic residues" evidence="5">
    <location>
        <begin position="1941"/>
        <end position="1988"/>
    </location>
</feature>
<feature type="compositionally biased region" description="Gly residues" evidence="5">
    <location>
        <begin position="2077"/>
        <end position="2087"/>
    </location>
</feature>
<organism evidence="9 10">
    <name type="scientific">Protea cynaroides</name>
    <dbReference type="NCBI Taxonomy" id="273540"/>
    <lineage>
        <taxon>Eukaryota</taxon>
        <taxon>Viridiplantae</taxon>
        <taxon>Streptophyta</taxon>
        <taxon>Embryophyta</taxon>
        <taxon>Tracheophyta</taxon>
        <taxon>Spermatophyta</taxon>
        <taxon>Magnoliopsida</taxon>
        <taxon>Proteales</taxon>
        <taxon>Proteaceae</taxon>
        <taxon>Protea</taxon>
    </lineage>
</organism>
<evidence type="ECO:0000256" key="3">
    <source>
        <dbReference type="ARBA" id="ARBA00023242"/>
    </source>
</evidence>
<feature type="coiled-coil region" evidence="4">
    <location>
        <begin position="477"/>
        <end position="518"/>
    </location>
</feature>
<evidence type="ECO:0000259" key="8">
    <source>
        <dbReference type="Pfam" id="PF25785"/>
    </source>
</evidence>
<feature type="compositionally biased region" description="Polar residues" evidence="5">
    <location>
        <begin position="1605"/>
        <end position="1621"/>
    </location>
</feature>
<evidence type="ECO:0000313" key="10">
    <source>
        <dbReference type="Proteomes" id="UP001141806"/>
    </source>
</evidence>
<proteinExistence type="predicted"/>
<feature type="compositionally biased region" description="Basic and acidic residues" evidence="5">
    <location>
        <begin position="1524"/>
        <end position="1534"/>
    </location>
</feature>
<feature type="compositionally biased region" description="Polar residues" evidence="5">
    <location>
        <begin position="1685"/>
        <end position="1709"/>
    </location>
</feature>
<feature type="compositionally biased region" description="Acidic residues" evidence="5">
    <location>
        <begin position="1850"/>
        <end position="1861"/>
    </location>
</feature>
<feature type="region of interest" description="Disordered" evidence="5">
    <location>
        <begin position="1438"/>
        <end position="1502"/>
    </location>
</feature>
<dbReference type="Pfam" id="PF25785">
    <property type="entry name" value="TPR"/>
    <property type="match status" value="1"/>
</dbReference>
<dbReference type="Gene3D" id="1.10.287.1490">
    <property type="match status" value="1"/>
</dbReference>
<evidence type="ECO:0000256" key="4">
    <source>
        <dbReference type="SAM" id="Coils"/>
    </source>
</evidence>
<feature type="compositionally biased region" description="Polar residues" evidence="5">
    <location>
        <begin position="1535"/>
        <end position="1547"/>
    </location>
</feature>
<accession>A0A9Q0KVB5</accession>
<comment type="caution">
    <text evidence="9">The sequence shown here is derived from an EMBL/GenBank/DDBJ whole genome shotgun (WGS) entry which is preliminary data.</text>
</comment>
<dbReference type="Pfam" id="PF25481">
    <property type="entry name" value="Nucleoprot-TPR"/>
    <property type="match status" value="1"/>
</dbReference>
<keyword evidence="2 4" id="KW-0175">Coiled coil</keyword>
<feature type="coiled-coil region" evidence="4">
    <location>
        <begin position="677"/>
        <end position="922"/>
    </location>
</feature>
<dbReference type="Pfam" id="PF07926">
    <property type="entry name" value="TPR_MLP1_2"/>
    <property type="match status" value="1"/>
</dbReference>
<reference evidence="9" key="1">
    <citation type="journal article" date="2023" name="Plant J.">
        <title>The genome of the king protea, Protea cynaroides.</title>
        <authorList>
            <person name="Chang J."/>
            <person name="Duong T.A."/>
            <person name="Schoeman C."/>
            <person name="Ma X."/>
            <person name="Roodt D."/>
            <person name="Barker N."/>
            <person name="Li Z."/>
            <person name="Van de Peer Y."/>
            <person name="Mizrachi E."/>
        </authorList>
    </citation>
    <scope>NUCLEOTIDE SEQUENCE</scope>
    <source>
        <tissue evidence="9">Young leaves</tissue>
    </source>
</reference>
<dbReference type="PANTHER" id="PTHR18898:SF2">
    <property type="entry name" value="NUCLEOPROTEIN TPR"/>
    <property type="match status" value="1"/>
</dbReference>
<evidence type="ECO:0000313" key="9">
    <source>
        <dbReference type="EMBL" id="KAJ4976941.1"/>
    </source>
</evidence>
<dbReference type="InterPro" id="IPR057577">
    <property type="entry name" value="Nucleoprot-TPR/MLP1_dom"/>
</dbReference>
<evidence type="ECO:0008006" key="11">
    <source>
        <dbReference type="Google" id="ProtNLM"/>
    </source>
</evidence>
<dbReference type="Proteomes" id="UP001141806">
    <property type="component" value="Unassembled WGS sequence"/>
</dbReference>
<gene>
    <name evidence="9" type="ORF">NE237_002047</name>
</gene>
<feature type="region of interest" description="Disordered" evidence="5">
    <location>
        <begin position="1601"/>
        <end position="1811"/>
    </location>
</feature>
<dbReference type="OrthoDB" id="343070at2759"/>